<organism evidence="2">
    <name type="scientific">marine sediment metagenome</name>
    <dbReference type="NCBI Taxonomy" id="412755"/>
    <lineage>
        <taxon>unclassified sequences</taxon>
        <taxon>metagenomes</taxon>
        <taxon>ecological metagenomes</taxon>
    </lineage>
</organism>
<accession>A0A0F9GYJ5</accession>
<keyword evidence="1" id="KW-0175">Coiled coil</keyword>
<feature type="coiled-coil region" evidence="1">
    <location>
        <begin position="17"/>
        <end position="44"/>
    </location>
</feature>
<gene>
    <name evidence="2" type="ORF">LCGC14_2127530</name>
</gene>
<evidence type="ECO:0000256" key="1">
    <source>
        <dbReference type="SAM" id="Coils"/>
    </source>
</evidence>
<comment type="caution">
    <text evidence="2">The sequence shown here is derived from an EMBL/GenBank/DDBJ whole genome shotgun (WGS) entry which is preliminary data.</text>
</comment>
<sequence length="51" mass="5768">PLVQDVIKKVDVHKAALVTWKSKLKELNIMKNSIERELEAESDSDSDSNTN</sequence>
<proteinExistence type="predicted"/>
<protein>
    <submittedName>
        <fullName evidence="2">Uncharacterized protein</fullName>
    </submittedName>
</protein>
<feature type="non-terminal residue" evidence="2">
    <location>
        <position position="1"/>
    </location>
</feature>
<name>A0A0F9GYJ5_9ZZZZ</name>
<dbReference type="EMBL" id="LAZR01026612">
    <property type="protein sequence ID" value="KKL68182.1"/>
    <property type="molecule type" value="Genomic_DNA"/>
</dbReference>
<evidence type="ECO:0000313" key="2">
    <source>
        <dbReference type="EMBL" id="KKL68182.1"/>
    </source>
</evidence>
<dbReference type="AlphaFoldDB" id="A0A0F9GYJ5"/>
<reference evidence="2" key="1">
    <citation type="journal article" date="2015" name="Nature">
        <title>Complex archaea that bridge the gap between prokaryotes and eukaryotes.</title>
        <authorList>
            <person name="Spang A."/>
            <person name="Saw J.H."/>
            <person name="Jorgensen S.L."/>
            <person name="Zaremba-Niedzwiedzka K."/>
            <person name="Martijn J."/>
            <person name="Lind A.E."/>
            <person name="van Eijk R."/>
            <person name="Schleper C."/>
            <person name="Guy L."/>
            <person name="Ettema T.J."/>
        </authorList>
    </citation>
    <scope>NUCLEOTIDE SEQUENCE</scope>
</reference>